<organism evidence="3 4">
    <name type="scientific">Candidula unifasciata</name>
    <dbReference type="NCBI Taxonomy" id="100452"/>
    <lineage>
        <taxon>Eukaryota</taxon>
        <taxon>Metazoa</taxon>
        <taxon>Spiralia</taxon>
        <taxon>Lophotrochozoa</taxon>
        <taxon>Mollusca</taxon>
        <taxon>Gastropoda</taxon>
        <taxon>Heterobranchia</taxon>
        <taxon>Euthyneura</taxon>
        <taxon>Panpulmonata</taxon>
        <taxon>Eupulmonata</taxon>
        <taxon>Stylommatophora</taxon>
        <taxon>Helicina</taxon>
        <taxon>Helicoidea</taxon>
        <taxon>Geomitridae</taxon>
        <taxon>Candidula</taxon>
    </lineage>
</organism>
<comment type="caution">
    <text evidence="3">The sequence shown here is derived from an EMBL/GenBank/DDBJ whole genome shotgun (WGS) entry which is preliminary data.</text>
</comment>
<name>A0A8S4A538_9EUPU</name>
<evidence type="ECO:0000256" key="1">
    <source>
        <dbReference type="ARBA" id="ARBA00009024"/>
    </source>
</evidence>
<dbReference type="NCBIfam" id="TIGR01571">
    <property type="entry name" value="A_thal_Cys_rich"/>
    <property type="match status" value="1"/>
</dbReference>
<dbReference type="Pfam" id="PF04749">
    <property type="entry name" value="PLAC8"/>
    <property type="match status" value="1"/>
</dbReference>
<dbReference type="OrthoDB" id="1045822at2759"/>
<dbReference type="InterPro" id="IPR006461">
    <property type="entry name" value="PLAC_motif_containing"/>
</dbReference>
<reference evidence="3" key="1">
    <citation type="submission" date="2021-04" db="EMBL/GenBank/DDBJ databases">
        <authorList>
            <consortium name="Molecular Ecology Group"/>
        </authorList>
    </citation>
    <scope>NUCLEOTIDE SEQUENCE</scope>
</reference>
<proteinExistence type="inferred from homology"/>
<evidence type="ECO:0000313" key="4">
    <source>
        <dbReference type="Proteomes" id="UP000678393"/>
    </source>
</evidence>
<accession>A0A8S4A538</accession>
<dbReference type="Proteomes" id="UP000678393">
    <property type="component" value="Unassembled WGS sequence"/>
</dbReference>
<evidence type="ECO:0000313" key="3">
    <source>
        <dbReference type="EMBL" id="CAG5135418.1"/>
    </source>
</evidence>
<sequence length="175" mass="19578">MEEEDVRLTDSFTESESKLVLRGSISTVECADDMTNISLATGIELSALDDTDKSLVIANQPRPSPRRTAEKSFHSPFNDAHSERDWSTPLCQFSGENRSCLTMCCCWPAYRYMLATRLGETPFLPLIPCAAFALRVKIRTLFGIKGSIIKDFFTSLCCEPCAICQMTREMDKIGL</sequence>
<gene>
    <name evidence="3" type="ORF">CUNI_LOCUS20976</name>
</gene>
<keyword evidence="4" id="KW-1185">Reference proteome</keyword>
<comment type="similarity">
    <text evidence="1">Belongs to the cornifelin family.</text>
</comment>
<dbReference type="EMBL" id="CAJHNH020008268">
    <property type="protein sequence ID" value="CAG5135418.1"/>
    <property type="molecule type" value="Genomic_DNA"/>
</dbReference>
<evidence type="ECO:0000256" key="2">
    <source>
        <dbReference type="SAM" id="MobiDB-lite"/>
    </source>
</evidence>
<dbReference type="PANTHER" id="PTHR15907">
    <property type="entry name" value="DUF614 FAMILY PROTEIN-RELATED"/>
    <property type="match status" value="1"/>
</dbReference>
<protein>
    <submittedName>
        <fullName evidence="3">Uncharacterized protein</fullName>
    </submittedName>
</protein>
<dbReference type="AlphaFoldDB" id="A0A8S4A538"/>
<feature type="region of interest" description="Disordered" evidence="2">
    <location>
        <begin position="57"/>
        <end position="76"/>
    </location>
</feature>